<reference evidence="2 3" key="1">
    <citation type="submission" date="2023-07" db="EMBL/GenBank/DDBJ databases">
        <title>Sorghum-associated microbial communities from plants grown in Nebraska, USA.</title>
        <authorList>
            <person name="Schachtman D."/>
        </authorList>
    </citation>
    <scope>NUCLEOTIDE SEQUENCE [LARGE SCALE GENOMIC DNA]</scope>
    <source>
        <strain evidence="2 3">3262</strain>
    </source>
</reference>
<name>A0ABU1TIG9_9SPHI</name>
<dbReference type="InterPro" id="IPR035901">
    <property type="entry name" value="GIY-YIG_endonuc_sf"/>
</dbReference>
<dbReference type="PROSITE" id="PS50164">
    <property type="entry name" value="GIY_YIG"/>
    <property type="match status" value="1"/>
</dbReference>
<dbReference type="RefSeq" id="WP_310102832.1">
    <property type="nucleotide sequence ID" value="NZ_JAVDUU010000005.1"/>
</dbReference>
<proteinExistence type="predicted"/>
<dbReference type="Proteomes" id="UP001247620">
    <property type="component" value="Unassembled WGS sequence"/>
</dbReference>
<dbReference type="EMBL" id="JAVDUU010000005">
    <property type="protein sequence ID" value="MDR6945217.1"/>
    <property type="molecule type" value="Genomic_DNA"/>
</dbReference>
<keyword evidence="2" id="KW-0378">Hydrolase</keyword>
<evidence type="ECO:0000313" key="3">
    <source>
        <dbReference type="Proteomes" id="UP001247620"/>
    </source>
</evidence>
<comment type="caution">
    <text evidence="2">The sequence shown here is derived from an EMBL/GenBank/DDBJ whole genome shotgun (WGS) entry which is preliminary data.</text>
</comment>
<dbReference type="InterPro" id="IPR000305">
    <property type="entry name" value="GIY-YIG_endonuc"/>
</dbReference>
<gene>
    <name evidence="2" type="ORF">J2W55_005085</name>
</gene>
<accession>A0ABU1TIG9</accession>
<sequence>MVFQRGGCVYILTNKLNKVLYTGVTADIVSRIWEHKNKIYPNSFTSKYNCDKLVYYLFYTHIEEAIAA</sequence>
<organism evidence="2 3">
    <name type="scientific">Mucilaginibacter pocheonensis</name>
    <dbReference type="NCBI Taxonomy" id="398050"/>
    <lineage>
        <taxon>Bacteria</taxon>
        <taxon>Pseudomonadati</taxon>
        <taxon>Bacteroidota</taxon>
        <taxon>Sphingobacteriia</taxon>
        <taxon>Sphingobacteriales</taxon>
        <taxon>Sphingobacteriaceae</taxon>
        <taxon>Mucilaginibacter</taxon>
    </lineage>
</organism>
<feature type="domain" description="GIY-YIG" evidence="1">
    <location>
        <begin position="5"/>
        <end position="68"/>
    </location>
</feature>
<dbReference type="Gene3D" id="3.40.1440.10">
    <property type="entry name" value="GIY-YIG endonuclease"/>
    <property type="match status" value="1"/>
</dbReference>
<keyword evidence="3" id="KW-1185">Reference proteome</keyword>
<dbReference type="SUPFAM" id="SSF82771">
    <property type="entry name" value="GIY-YIG endonuclease"/>
    <property type="match status" value="1"/>
</dbReference>
<dbReference type="GO" id="GO:0004519">
    <property type="term" value="F:endonuclease activity"/>
    <property type="evidence" value="ECO:0007669"/>
    <property type="project" value="UniProtKB-KW"/>
</dbReference>
<dbReference type="Pfam" id="PF01541">
    <property type="entry name" value="GIY-YIG"/>
    <property type="match status" value="1"/>
</dbReference>
<evidence type="ECO:0000259" key="1">
    <source>
        <dbReference type="PROSITE" id="PS50164"/>
    </source>
</evidence>
<evidence type="ECO:0000313" key="2">
    <source>
        <dbReference type="EMBL" id="MDR6945217.1"/>
    </source>
</evidence>
<keyword evidence="2" id="KW-0255">Endonuclease</keyword>
<keyword evidence="2" id="KW-0540">Nuclease</keyword>
<protein>
    <submittedName>
        <fullName evidence="2">GIY-YIG superfamily endonuclease</fullName>
    </submittedName>
</protein>